<dbReference type="GO" id="GO:0004386">
    <property type="term" value="F:helicase activity"/>
    <property type="evidence" value="ECO:0007669"/>
    <property type="project" value="UniProtKB-KW"/>
</dbReference>
<reference evidence="7 8" key="2">
    <citation type="submission" date="2020-02" db="EMBL/GenBank/DDBJ databases">
        <title>Genome sequences of Thiorhodococcus mannitoliphagus and Thiorhodococcus minor, purple sulfur photosynthetic bacteria in the gammaproteobacterial family, Chromatiaceae.</title>
        <authorList>
            <person name="Aviles F.A."/>
            <person name="Meyer T.E."/>
            <person name="Kyndt J.A."/>
        </authorList>
    </citation>
    <scope>NUCLEOTIDE SEQUENCE [LARGE SCALE GENOMIC DNA]</scope>
    <source>
        <strain evidence="7 8">DSM 18266</strain>
    </source>
</reference>
<reference evidence="8" key="1">
    <citation type="journal article" date="2020" name="Microbiol. Resour. Announc.">
        <title>Draft Genome Sequences of Thiorhodococcus mannitoliphagus and Thiorhodococcus minor, Purple Sulfur Photosynthetic Bacteria in the Gammaproteobacterial Family Chromatiaceae.</title>
        <authorList>
            <person name="Aviles F.A."/>
            <person name="Meyer T.E."/>
            <person name="Kyndt J.A."/>
        </authorList>
    </citation>
    <scope>NUCLEOTIDE SEQUENCE [LARGE SCALE GENOMIC DNA]</scope>
    <source>
        <strain evidence="8">DSM 18266</strain>
    </source>
</reference>
<gene>
    <name evidence="7" type="ORF">G3480_00485</name>
</gene>
<dbReference type="PROSITE" id="PS51194">
    <property type="entry name" value="HELICASE_CTER"/>
    <property type="match status" value="1"/>
</dbReference>
<keyword evidence="8" id="KW-1185">Reference proteome</keyword>
<dbReference type="InterPro" id="IPR011545">
    <property type="entry name" value="DEAD/DEAH_box_helicase_dom"/>
</dbReference>
<dbReference type="InterPro" id="IPR001650">
    <property type="entry name" value="Helicase_C-like"/>
</dbReference>
<feature type="domain" description="Helicase C-terminal" evidence="6">
    <location>
        <begin position="557"/>
        <end position="741"/>
    </location>
</feature>
<dbReference type="PANTHER" id="PTHR47961">
    <property type="entry name" value="DNA POLYMERASE THETA, PUTATIVE (AFU_ORTHOLOGUE AFUA_1G05260)-RELATED"/>
    <property type="match status" value="1"/>
</dbReference>
<keyword evidence="2" id="KW-0378">Hydrolase</keyword>
<dbReference type="SMART" id="SM00487">
    <property type="entry name" value="DEXDc"/>
    <property type="match status" value="1"/>
</dbReference>
<dbReference type="Proteomes" id="UP000471640">
    <property type="component" value="Unassembled WGS sequence"/>
</dbReference>
<evidence type="ECO:0000259" key="5">
    <source>
        <dbReference type="PROSITE" id="PS51192"/>
    </source>
</evidence>
<protein>
    <submittedName>
        <fullName evidence="7">DEAD/DEAH box helicase</fullName>
    </submittedName>
</protein>
<dbReference type="InterPro" id="IPR027417">
    <property type="entry name" value="P-loop_NTPase"/>
</dbReference>
<keyword evidence="3 7" id="KW-0347">Helicase</keyword>
<dbReference type="EMBL" id="JAAIJR010000001">
    <property type="protein sequence ID" value="NEX18811.1"/>
    <property type="molecule type" value="Genomic_DNA"/>
</dbReference>
<evidence type="ECO:0000256" key="2">
    <source>
        <dbReference type="ARBA" id="ARBA00022801"/>
    </source>
</evidence>
<dbReference type="AlphaFoldDB" id="A0A6P1DPI5"/>
<proteinExistence type="predicted"/>
<evidence type="ECO:0000256" key="1">
    <source>
        <dbReference type="ARBA" id="ARBA00022741"/>
    </source>
</evidence>
<dbReference type="GO" id="GO:0005524">
    <property type="term" value="F:ATP binding"/>
    <property type="evidence" value="ECO:0007669"/>
    <property type="project" value="UniProtKB-KW"/>
</dbReference>
<name>A0A6P1DPI5_9GAMM</name>
<dbReference type="InterPro" id="IPR014001">
    <property type="entry name" value="Helicase_ATP-bd"/>
</dbReference>
<comment type="caution">
    <text evidence="7">The sequence shown here is derived from an EMBL/GenBank/DDBJ whole genome shotgun (WGS) entry which is preliminary data.</text>
</comment>
<dbReference type="GO" id="GO:0003676">
    <property type="term" value="F:nucleic acid binding"/>
    <property type="evidence" value="ECO:0007669"/>
    <property type="project" value="InterPro"/>
</dbReference>
<evidence type="ECO:0000256" key="4">
    <source>
        <dbReference type="ARBA" id="ARBA00022840"/>
    </source>
</evidence>
<evidence type="ECO:0000313" key="7">
    <source>
        <dbReference type="EMBL" id="NEX18811.1"/>
    </source>
</evidence>
<keyword evidence="1" id="KW-0547">Nucleotide-binding</keyword>
<dbReference type="PROSITE" id="PS51192">
    <property type="entry name" value="HELICASE_ATP_BIND_1"/>
    <property type="match status" value="1"/>
</dbReference>
<dbReference type="SUPFAM" id="SSF52540">
    <property type="entry name" value="P-loop containing nucleoside triphosphate hydrolases"/>
    <property type="match status" value="1"/>
</dbReference>
<dbReference type="Gene3D" id="3.40.50.300">
    <property type="entry name" value="P-loop containing nucleotide triphosphate hydrolases"/>
    <property type="match status" value="2"/>
</dbReference>
<feature type="domain" description="Helicase ATP-binding" evidence="5">
    <location>
        <begin position="303"/>
        <end position="485"/>
    </location>
</feature>
<keyword evidence="4" id="KW-0067">ATP-binding</keyword>
<dbReference type="InterPro" id="IPR050474">
    <property type="entry name" value="Hel308_SKI2-like"/>
</dbReference>
<sequence length="1061" mass="117476">MTTGAWLQTAIGEERLRQISMEANRRRLGSALDIPLPATDERELRFVTNALELQLFDTLEDEEHASELTAVAAETFQIARTLAWPQEPVASAEWLVRLGCIAVLGDRSADFRRTLAECELPILPLDSPDWGVRVWSSILDIWLRLLRKRGWEDLDAVQGRIAAIREAQRELEPGFLAEAEARKDVQPAWELMAHYHLAKAAEILGIYLGQGSADGHYDIREQLEAQFDRAVGACARGQLIERETMSRLLARTARAMVDSSIWTVTRAVNSRVTRFVESLTARDRRRPIFEMLPPQRRTLREEGLLGSGHRSVVVSLPTSSGKTFIAEFRILQALNQFDQEKGWVAYLAPTRALVNQLTRRLRHDFAQLGLVVEKVSPALEVDGLEAGMLTEADQAQQFRILVTTPEKLDLMLRGGWEDRIGRPLTLAVVDEAHGLASENRGLKLELLLATMNRECRYAQFLLLTPFIHNGAEIARWLSPDSNKSIDLGVDWTPNDRVVAIARAHQGDGRGEFSVALRTRHTSRNTLDIPEEIGIGEPRPLGLAWSAVKNSPGKIAAATAQVLKKRGTVIVLADTPAATWSIADAFKVEENKRPLDGDDLGHVQRFLVDEMGQDFPLASLLEYGVGVHHAGMSDDTRALVEWLTENDRLGVLVATTTIAQGVNFPVSGVVFASHQYRSRTFPYRTEMPPEDFWNIAGRAGRVDQGDLGVVALAAQDDTKQQVLEEFINASVGELNSTLIDMVEQAVNVGSILNLESLSHQPGWSAFVQYLAHTYRQIGSHDLFAAEVEQILRGTLGFQALRKNHKGWADALVWGVYAYAERIKGKPLALVDATGFSWESVNATLARLGQEKLPDDIWSAELFAGRRDDLRRMMGLLLQVPELREPLEDVTGGAGSDGDKLARILCDWVQGRPLTDMASEYFGKNVGQEDEEAATDPVAAMTDCCRNIFGRLTQTASWGLSALQSLTLGSAFDALPLNEQKSLRNLPARVYYGVNSDEAIALRLLGVPRSAAPVLSASLGIGADEPLHQIRARLRATDVGEWIAAMGERGESYHRVWSIMEGD</sequence>
<evidence type="ECO:0000259" key="6">
    <source>
        <dbReference type="PROSITE" id="PS51194"/>
    </source>
</evidence>
<dbReference type="GO" id="GO:0016787">
    <property type="term" value="F:hydrolase activity"/>
    <property type="evidence" value="ECO:0007669"/>
    <property type="project" value="UniProtKB-KW"/>
</dbReference>
<evidence type="ECO:0000313" key="8">
    <source>
        <dbReference type="Proteomes" id="UP000471640"/>
    </source>
</evidence>
<dbReference type="PANTHER" id="PTHR47961:SF6">
    <property type="entry name" value="DNA-DIRECTED DNA POLYMERASE"/>
    <property type="match status" value="1"/>
</dbReference>
<evidence type="ECO:0000256" key="3">
    <source>
        <dbReference type="ARBA" id="ARBA00022806"/>
    </source>
</evidence>
<accession>A0A6P1DPI5</accession>
<dbReference type="SMART" id="SM00490">
    <property type="entry name" value="HELICc"/>
    <property type="match status" value="1"/>
</dbReference>
<organism evidence="7 8">
    <name type="scientific">Thiorhodococcus mannitoliphagus</name>
    <dbReference type="NCBI Taxonomy" id="329406"/>
    <lineage>
        <taxon>Bacteria</taxon>
        <taxon>Pseudomonadati</taxon>
        <taxon>Pseudomonadota</taxon>
        <taxon>Gammaproteobacteria</taxon>
        <taxon>Chromatiales</taxon>
        <taxon>Chromatiaceae</taxon>
        <taxon>Thiorhodococcus</taxon>
    </lineage>
</organism>
<dbReference type="Pfam" id="PF00270">
    <property type="entry name" value="DEAD"/>
    <property type="match status" value="1"/>
</dbReference>
<dbReference type="CDD" id="cd17921">
    <property type="entry name" value="DEXHc_Ski2"/>
    <property type="match status" value="1"/>
</dbReference>